<evidence type="ECO:0000313" key="1">
    <source>
        <dbReference type="EMBL" id="CAK9026192.1"/>
    </source>
</evidence>
<dbReference type="Gene3D" id="3.40.630.10">
    <property type="entry name" value="Zn peptidases"/>
    <property type="match status" value="1"/>
</dbReference>
<evidence type="ECO:0000313" key="2">
    <source>
        <dbReference type="Proteomes" id="UP001642464"/>
    </source>
</evidence>
<dbReference type="Pfam" id="PF04952">
    <property type="entry name" value="AstE_AspA_hybrid"/>
    <property type="match status" value="1"/>
</dbReference>
<comment type="caution">
    <text evidence="1">The sequence shown here is derived from an EMBL/GenBank/DDBJ whole genome shotgun (WGS) entry which is preliminary data.</text>
</comment>
<reference evidence="1 2" key="1">
    <citation type="submission" date="2024-02" db="EMBL/GenBank/DDBJ databases">
        <authorList>
            <person name="Chen Y."/>
            <person name="Shah S."/>
            <person name="Dougan E. K."/>
            <person name="Thang M."/>
            <person name="Chan C."/>
        </authorList>
    </citation>
    <scope>NUCLEOTIDE SEQUENCE [LARGE SCALE GENOMIC DNA]</scope>
</reference>
<protein>
    <submittedName>
        <fullName evidence="1">Uncharacterized protein</fullName>
    </submittedName>
</protein>
<dbReference type="PANTHER" id="PTHR15162">
    <property type="entry name" value="ASPARTOACYLASE"/>
    <property type="match status" value="1"/>
</dbReference>
<dbReference type="Pfam" id="PF24827">
    <property type="entry name" value="AstE_AspA_cat"/>
    <property type="match status" value="1"/>
</dbReference>
<gene>
    <name evidence="1" type="ORF">SCF082_LOCUS17389</name>
</gene>
<proteinExistence type="inferred from homology"/>
<dbReference type="InterPro" id="IPR050178">
    <property type="entry name" value="AspA/AstE_fam"/>
</dbReference>
<name>A0ABP0KHS9_9DINO</name>
<dbReference type="InterPro" id="IPR055438">
    <property type="entry name" value="AstE_AspA_cat"/>
</dbReference>
<dbReference type="EMBL" id="CAXAMM010011447">
    <property type="protein sequence ID" value="CAK9026192.1"/>
    <property type="molecule type" value="Genomic_DNA"/>
</dbReference>
<dbReference type="Proteomes" id="UP001642464">
    <property type="component" value="Unassembled WGS sequence"/>
</dbReference>
<dbReference type="HAMAP" id="MF_00704">
    <property type="entry name" value="Aspartoacylase"/>
    <property type="match status" value="1"/>
</dbReference>
<dbReference type="InterPro" id="IPR007036">
    <property type="entry name" value="Aste_AspA_hybrid_dom"/>
</dbReference>
<sequence>MSLEFGLNVWRLGSSRSPCRSRSPPGGFGFAGGSSSASFAFRETALALGIPSAYFCVVRPRVLMRSIKRVSLVGGTHGNELSGIYLVRSLLRQPSWHDFPSLDIDCLLANEEAIQLGRRFKDCDLNRCFSKSKLQDLQGGDERYESRRAQELNQRIGPRFSAEAADLCIDLHNTTSNFGCGIIITNTSSPNLHWKLQLCHFLSRTCPRVRIVFDCIGDCSEEPFLPLVAKNDLTFELGPQAHGTLQAEVFWNQRKLVLQTLDFLERLNSQTLSDEERSEKTLEVYIHTGVVHYPMRSDGSLAALIAAELQGRDFEALRPGDPVFQDVDKGDTIHWDEPECYPMFINEAAYVSSGIAFQKTMRCELKIPELKADGSLSIIELPSLN</sequence>
<dbReference type="InterPro" id="IPR016708">
    <property type="entry name" value="Aspartoacylase"/>
</dbReference>
<dbReference type="PANTHER" id="PTHR15162:SF7">
    <property type="entry name" value="SUCCINYLGLUTAMATE DESUCCINYLASE"/>
    <property type="match status" value="1"/>
</dbReference>
<organism evidence="1 2">
    <name type="scientific">Durusdinium trenchii</name>
    <dbReference type="NCBI Taxonomy" id="1381693"/>
    <lineage>
        <taxon>Eukaryota</taxon>
        <taxon>Sar</taxon>
        <taxon>Alveolata</taxon>
        <taxon>Dinophyceae</taxon>
        <taxon>Suessiales</taxon>
        <taxon>Symbiodiniaceae</taxon>
        <taxon>Durusdinium</taxon>
    </lineage>
</organism>
<dbReference type="Gene3D" id="2.20.25.160">
    <property type="match status" value="1"/>
</dbReference>
<dbReference type="NCBIfam" id="NF002601">
    <property type="entry name" value="PRK02259.1"/>
    <property type="match status" value="1"/>
</dbReference>
<keyword evidence="2" id="KW-1185">Reference proteome</keyword>
<dbReference type="SUPFAM" id="SSF53187">
    <property type="entry name" value="Zn-dependent exopeptidases"/>
    <property type="match status" value="1"/>
</dbReference>
<accession>A0ABP0KHS9</accession>